<feature type="compositionally biased region" description="Low complexity" evidence="1">
    <location>
        <begin position="417"/>
        <end position="439"/>
    </location>
</feature>
<name>A0A8K0D9U6_IGNLU</name>
<protein>
    <submittedName>
        <fullName evidence="4">Uncharacterized protein</fullName>
    </submittedName>
</protein>
<evidence type="ECO:0000256" key="3">
    <source>
        <dbReference type="SAM" id="SignalP"/>
    </source>
</evidence>
<dbReference type="AlphaFoldDB" id="A0A8K0D9U6"/>
<evidence type="ECO:0000256" key="2">
    <source>
        <dbReference type="SAM" id="Phobius"/>
    </source>
</evidence>
<evidence type="ECO:0000313" key="4">
    <source>
        <dbReference type="EMBL" id="KAF2899526.1"/>
    </source>
</evidence>
<feature type="region of interest" description="Disordered" evidence="1">
    <location>
        <begin position="1164"/>
        <end position="1183"/>
    </location>
</feature>
<keyword evidence="2" id="KW-1133">Transmembrane helix</keyword>
<keyword evidence="5" id="KW-1185">Reference proteome</keyword>
<feature type="compositionally biased region" description="Polar residues" evidence="1">
    <location>
        <begin position="295"/>
        <end position="306"/>
    </location>
</feature>
<keyword evidence="3" id="KW-0732">Signal</keyword>
<feature type="compositionally biased region" description="Basic and acidic residues" evidence="1">
    <location>
        <begin position="1164"/>
        <end position="1178"/>
    </location>
</feature>
<dbReference type="OrthoDB" id="6623421at2759"/>
<feature type="transmembrane region" description="Helical" evidence="2">
    <location>
        <begin position="510"/>
        <end position="540"/>
    </location>
</feature>
<proteinExistence type="predicted"/>
<dbReference type="EMBL" id="VTPC01002770">
    <property type="protein sequence ID" value="KAF2899526.1"/>
    <property type="molecule type" value="Genomic_DNA"/>
</dbReference>
<evidence type="ECO:0000256" key="1">
    <source>
        <dbReference type="SAM" id="MobiDB-lite"/>
    </source>
</evidence>
<feature type="compositionally biased region" description="Basic residues" evidence="1">
    <location>
        <begin position="870"/>
        <end position="890"/>
    </location>
</feature>
<feature type="region of interest" description="Disordered" evidence="1">
    <location>
        <begin position="853"/>
        <end position="906"/>
    </location>
</feature>
<feature type="region of interest" description="Disordered" evidence="1">
    <location>
        <begin position="762"/>
        <end position="786"/>
    </location>
</feature>
<feature type="compositionally biased region" description="Acidic residues" evidence="1">
    <location>
        <begin position="309"/>
        <end position="318"/>
    </location>
</feature>
<feature type="compositionally biased region" description="Low complexity" evidence="1">
    <location>
        <begin position="763"/>
        <end position="781"/>
    </location>
</feature>
<keyword evidence="2" id="KW-0812">Transmembrane</keyword>
<feature type="signal peptide" evidence="3">
    <location>
        <begin position="1"/>
        <end position="21"/>
    </location>
</feature>
<evidence type="ECO:0000313" key="5">
    <source>
        <dbReference type="Proteomes" id="UP000801492"/>
    </source>
</evidence>
<feature type="region of interest" description="Disordered" evidence="1">
    <location>
        <begin position="294"/>
        <end position="328"/>
    </location>
</feature>
<reference evidence="4" key="1">
    <citation type="submission" date="2019-08" db="EMBL/GenBank/DDBJ databases">
        <title>The genome of the North American firefly Photinus pyralis.</title>
        <authorList>
            <consortium name="Photinus pyralis genome working group"/>
            <person name="Fallon T.R."/>
            <person name="Sander Lower S.E."/>
            <person name="Weng J.-K."/>
        </authorList>
    </citation>
    <scope>NUCLEOTIDE SEQUENCE</scope>
    <source>
        <strain evidence="4">TRF0915ILg1</strain>
        <tissue evidence="4">Whole body</tissue>
    </source>
</reference>
<sequence length="1247" mass="139622">MKSAGPVRLVFVLLAITWASALPTKETTTRRYNFLDGHNTNNTTLLGTSNTETNHTINNELARKLYQYNNTFSRFRNNSLKTNGIRKRVTPSLTKQTVNNRLVLTTTKAPKTVQPKIGAVKINHVPKKPNKPPPKGSVDDDIIIVDFFQNIFEDLNTPNKTLKVVRANKTSTLHKVKTVTTTTARPLKKVTVPIRRINTNSNRLKLKQGTTLRPASNVKKENKNWPTTTIKDNHDLNRYKNYTQLHSNTKNKKRRPVIHKVVSKWSDQPPYSNFKQSWYDHGIPVPSPNPEIFTYSPQVSINSGSADSPGDEDYDDYYEAPNETPNKTPIHQVALDINSDEDQLDQYSGNGVKCPSVHLTNSVYGPTTKQGCSDLNIAINTHVHQNTGNDRFPENDPLEGAASAENSEAVSPPRPADTPVAAAPATVSADSVPAAVPGNAAGGGGTHSGGAVSSGATNTGGGTGGLPSLPGLPEFGFPDLSQIFQIFGFLRDAWNALGNVFRLIRFISPLLWLIPLSSFALGFLSILPLFPWWLPLLFLFTGKKKKSHRPEIVIHHHPPETVHHHDGWYWNHNTQTWSNVLGHGHGERSINDDFINNLSVVVTSLIKTFGGKYSDESQKPSQPQFGDTIKQLTSQLMNISSDVTLDTRTPPKIKQQLKKAAQNKGRPENSHPGVAVPVEESDLILEESTKKFSFYKIENKPTTDGGLSTWVLLNSQTVSPLSYSTAKTSRKPVIKQKLEENKTTTDSEILNKITKPLFKKRPVSTTTKKPPTTTMPKTTTPSEKEHKLTKIKASVLTNAMNNKNKTDAKAANKKLNDNTTPFTNKLQEVSTVRPNQKVSTTVSINDNELIPEIEAKEGEMELLTTTQSSKKGRRPATANKRKKNKNKRRRPNIDRSDTNSTKVANKLKEKPISTQIYNYLSREIIPTVGVGLVGLMVTAGLASYFLYPFGIARRSYEVDRKDKEDTYYYNDEYNPGGIAEEEVIGKVIAGMPSNNYQGYRSPSSRDVYSNVRQKQNDYGFRKSSQSPSDAIYLTPSRKYGEEDNFYYRNHKPDYYNLHRNNYNQEIIEHSQETGYTVDDKQFVVGNVPKDVQEVTPAVVPEHGPRHLPGVKNKEKSEGLSEIVGEHVPRSLPEIFTKHGSAYIKSRKRRSNDMENEIDGKIDEVRENTESTPDEKTAEETNTDLSVNYNKPQSLLKSLKSYFEETVRMGLEFLDLAAKAVSKYLHEVRSRFNNQSDKMQSKEQPRMN</sequence>
<feature type="region of interest" description="Disordered" evidence="1">
    <location>
        <begin position="385"/>
        <end position="467"/>
    </location>
</feature>
<comment type="caution">
    <text evidence="4">The sequence shown here is derived from an EMBL/GenBank/DDBJ whole genome shotgun (WGS) entry which is preliminary data.</text>
</comment>
<feature type="chain" id="PRO_5035451233" evidence="3">
    <location>
        <begin position="22"/>
        <end position="1247"/>
    </location>
</feature>
<organism evidence="4 5">
    <name type="scientific">Ignelater luminosus</name>
    <name type="common">Cucubano</name>
    <name type="synonym">Pyrophorus luminosus</name>
    <dbReference type="NCBI Taxonomy" id="2038154"/>
    <lineage>
        <taxon>Eukaryota</taxon>
        <taxon>Metazoa</taxon>
        <taxon>Ecdysozoa</taxon>
        <taxon>Arthropoda</taxon>
        <taxon>Hexapoda</taxon>
        <taxon>Insecta</taxon>
        <taxon>Pterygota</taxon>
        <taxon>Neoptera</taxon>
        <taxon>Endopterygota</taxon>
        <taxon>Coleoptera</taxon>
        <taxon>Polyphaga</taxon>
        <taxon>Elateriformia</taxon>
        <taxon>Elateroidea</taxon>
        <taxon>Elateridae</taxon>
        <taxon>Agrypninae</taxon>
        <taxon>Pyrophorini</taxon>
        <taxon>Ignelater</taxon>
    </lineage>
</organism>
<keyword evidence="2" id="KW-0472">Membrane</keyword>
<feature type="transmembrane region" description="Helical" evidence="2">
    <location>
        <begin position="924"/>
        <end position="947"/>
    </location>
</feature>
<feature type="region of interest" description="Disordered" evidence="1">
    <location>
        <begin position="1099"/>
        <end position="1119"/>
    </location>
</feature>
<accession>A0A8K0D9U6</accession>
<dbReference type="Proteomes" id="UP000801492">
    <property type="component" value="Unassembled WGS sequence"/>
</dbReference>
<gene>
    <name evidence="4" type="ORF">ILUMI_06661</name>
</gene>